<dbReference type="Pfam" id="PF00676">
    <property type="entry name" value="E1_dh"/>
    <property type="match status" value="1"/>
</dbReference>
<dbReference type="Gene3D" id="3.40.50.11610">
    <property type="entry name" value="Multifunctional 2-oxoglutarate metabolism enzyme, C-terminal domain"/>
    <property type="match status" value="1"/>
</dbReference>
<comment type="subunit">
    <text evidence="4">Homodimer. Part of the 2-oxoglutarate dehydrogenase (OGDH) complex composed of E1 (2-oxoglutarate dehydrogenase), E2 (dihydrolipoamide succinyltransferase) and E3 (dihydrolipoamide dehydrogenase); the complex contains multiple copies of the three enzymatic components (E1, E2 and E3).</text>
</comment>
<evidence type="ECO:0000313" key="13">
    <source>
        <dbReference type="Proteomes" id="UP000322110"/>
    </source>
</evidence>
<evidence type="ECO:0000259" key="11">
    <source>
        <dbReference type="SMART" id="SM00861"/>
    </source>
</evidence>
<dbReference type="Pfam" id="PF16078">
    <property type="entry name" value="2-oxogl_dehyd_N"/>
    <property type="match status" value="1"/>
</dbReference>
<dbReference type="InterPro" id="IPR011603">
    <property type="entry name" value="2oxoglutarate_DH_E1"/>
</dbReference>
<dbReference type="InterPro" id="IPR032106">
    <property type="entry name" value="2-oxogl_dehyd_N"/>
</dbReference>
<dbReference type="Gene3D" id="3.40.50.970">
    <property type="match status" value="1"/>
</dbReference>
<comment type="cofactor">
    <cofactor evidence="1">
        <name>thiamine diphosphate</name>
        <dbReference type="ChEBI" id="CHEBI:58937"/>
    </cofactor>
</comment>
<evidence type="ECO:0000256" key="8">
    <source>
        <dbReference type="ARBA" id="ARBA00023052"/>
    </source>
</evidence>
<dbReference type="GO" id="GO:0045252">
    <property type="term" value="C:oxoglutarate dehydrogenase complex"/>
    <property type="evidence" value="ECO:0007669"/>
    <property type="project" value="TreeGrafter"/>
</dbReference>
<dbReference type="Pfam" id="PF16870">
    <property type="entry name" value="OxoGdeHyase_C"/>
    <property type="match status" value="1"/>
</dbReference>
<dbReference type="NCBIfam" id="NF008907">
    <property type="entry name" value="PRK12270.1"/>
    <property type="match status" value="1"/>
</dbReference>
<dbReference type="NCBIfam" id="NF006914">
    <property type="entry name" value="PRK09404.1"/>
    <property type="match status" value="1"/>
</dbReference>
<dbReference type="GO" id="GO:0005829">
    <property type="term" value="C:cytosol"/>
    <property type="evidence" value="ECO:0007669"/>
    <property type="project" value="TreeGrafter"/>
</dbReference>
<dbReference type="SUPFAM" id="SSF52518">
    <property type="entry name" value="Thiamin diphosphate-binding fold (THDP-binding)"/>
    <property type="match status" value="2"/>
</dbReference>
<comment type="similarity">
    <text evidence="3">Belongs to the alpha-ketoglutarate dehydrogenase family.</text>
</comment>
<evidence type="ECO:0000256" key="10">
    <source>
        <dbReference type="ARBA" id="ARBA00030680"/>
    </source>
</evidence>
<comment type="caution">
    <text evidence="12">The sequence shown here is derived from an EMBL/GenBank/DDBJ whole genome shotgun (WGS) entry which is preliminary data.</text>
</comment>
<evidence type="ECO:0000313" key="12">
    <source>
        <dbReference type="EMBL" id="KAA2211604.1"/>
    </source>
</evidence>
<gene>
    <name evidence="12" type="ORF">F0Q34_19280</name>
</gene>
<dbReference type="GO" id="GO:0006099">
    <property type="term" value="P:tricarboxylic acid cycle"/>
    <property type="evidence" value="ECO:0007669"/>
    <property type="project" value="TreeGrafter"/>
</dbReference>
<keyword evidence="8" id="KW-0786">Thiamine pyrophosphate</keyword>
<comment type="function">
    <text evidence="2">E1 component of the 2-oxoglutarate dehydrogenase (OGDH) complex which catalyzes the decarboxylation of 2-oxoglutarate, the first step in the conversion of 2-oxoglutarate to succinyl-CoA and CO(2).</text>
</comment>
<reference evidence="12 13" key="1">
    <citation type="journal article" date="2015" name="Int. J. Syst. Evol. Microbiol.">
        <title>Roseomonas oryzae sp. nov., isolated from paddy rhizosphere soil.</title>
        <authorList>
            <person name="Ramaprasad E.V."/>
            <person name="Sasikala Ch."/>
            <person name="Ramana Ch.V."/>
        </authorList>
    </citation>
    <scope>NUCLEOTIDE SEQUENCE [LARGE SCALE GENOMIC DNA]</scope>
    <source>
        <strain evidence="12 13">KCTC 42542</strain>
    </source>
</reference>
<evidence type="ECO:0000256" key="9">
    <source>
        <dbReference type="ARBA" id="ARBA00023152"/>
    </source>
</evidence>
<evidence type="ECO:0000256" key="3">
    <source>
        <dbReference type="ARBA" id="ARBA00006936"/>
    </source>
</evidence>
<accession>A0A5B2TC15</accession>
<dbReference type="Pfam" id="PF02779">
    <property type="entry name" value="Transket_pyr"/>
    <property type="match status" value="1"/>
</dbReference>
<dbReference type="GO" id="GO:0030976">
    <property type="term" value="F:thiamine pyrophosphate binding"/>
    <property type="evidence" value="ECO:0007669"/>
    <property type="project" value="InterPro"/>
</dbReference>
<dbReference type="InterPro" id="IPR005475">
    <property type="entry name" value="Transketolase-like_Pyr-bd"/>
</dbReference>
<name>A0A5B2TC15_9PROT</name>
<dbReference type="GO" id="GO:0004591">
    <property type="term" value="F:oxoglutarate dehydrogenase (succinyl-transferring) activity"/>
    <property type="evidence" value="ECO:0007669"/>
    <property type="project" value="UniProtKB-EC"/>
</dbReference>
<evidence type="ECO:0000256" key="5">
    <source>
        <dbReference type="ARBA" id="ARBA00012280"/>
    </source>
</evidence>
<dbReference type="PANTHER" id="PTHR23152">
    <property type="entry name" value="2-OXOGLUTARATE DEHYDROGENASE"/>
    <property type="match status" value="1"/>
</dbReference>
<dbReference type="InterPro" id="IPR001017">
    <property type="entry name" value="DH_E1"/>
</dbReference>
<proteinExistence type="inferred from homology"/>
<evidence type="ECO:0000256" key="1">
    <source>
        <dbReference type="ARBA" id="ARBA00001964"/>
    </source>
</evidence>
<keyword evidence="13" id="KW-1185">Reference proteome</keyword>
<dbReference type="InterPro" id="IPR031717">
    <property type="entry name" value="ODO-1/KGD_C"/>
</dbReference>
<dbReference type="GO" id="GO:0006096">
    <property type="term" value="P:glycolytic process"/>
    <property type="evidence" value="ECO:0007669"/>
    <property type="project" value="UniProtKB-KW"/>
</dbReference>
<dbReference type="EC" id="1.2.4.2" evidence="5"/>
<evidence type="ECO:0000256" key="6">
    <source>
        <dbReference type="ARBA" id="ARBA00013321"/>
    </source>
</evidence>
<dbReference type="InterPro" id="IPR029061">
    <property type="entry name" value="THDP-binding"/>
</dbReference>
<dbReference type="SMART" id="SM00861">
    <property type="entry name" value="Transket_pyr"/>
    <property type="match status" value="1"/>
</dbReference>
<organism evidence="12 13">
    <name type="scientific">Teichococcus oryzae</name>
    <dbReference type="NCBI Taxonomy" id="1608942"/>
    <lineage>
        <taxon>Bacteria</taxon>
        <taxon>Pseudomonadati</taxon>
        <taxon>Pseudomonadota</taxon>
        <taxon>Alphaproteobacteria</taxon>
        <taxon>Acetobacterales</taxon>
        <taxon>Roseomonadaceae</taxon>
        <taxon>Roseomonas</taxon>
    </lineage>
</organism>
<dbReference type="EMBL" id="VUKA01000020">
    <property type="protein sequence ID" value="KAA2211604.1"/>
    <property type="molecule type" value="Genomic_DNA"/>
</dbReference>
<dbReference type="AlphaFoldDB" id="A0A5B2TC15"/>
<dbReference type="Proteomes" id="UP000322110">
    <property type="component" value="Unassembled WGS sequence"/>
</dbReference>
<keyword evidence="7 12" id="KW-0560">Oxidoreductase</keyword>
<sequence>MWRCAWVAGMTVLSWRQRWAFRPQRGFQETSMPSSPLSGISHAYLEAMQRAFEADPASVEPGWRVLFQVLAEAEISPDAGAGAQALRATEWRERGHLQAQLDPLTPRTPPADPLQALYAGTLAVESAHIDDAARRAWLRAAMEEGAGLPAPAEPRALLAELIAAEEFESLLGRKFPTKKRFGAEGAEAVVPLLRRVLSRAAAEGIRRAVIGTMHRGRLSLMSNVLGRAFARLVAEVKGAHPFPADPPRPGDVPYHLGHEAELVLDGHSITVTLLSNPSHLEAVDPLVLGRARAAQDVAGGPGAVLPVILHTDAAVVGQGVVAECIQLAGPAGYSVGGTVHLVINNQIGFTTEPGEARTSHHCTGPWKAVDSAILHVNGDDPEAVARAADIALAWRQAQGCDAVVDLVCYRRNGHNEIDEPGFTQPRLYARIAEQVPVARAFAARLVAAGVVTEAEVAALTEAARVRFQAGFEEAASHRVNESGYPPRPPRRAAETGVAAPVLEEIATALAAAPEGMALHPRMNRVLRQRVLDPAGIPWPSAEALAFGSLLLQGVPVRLSGQDVVRGAFSHRHFALSDAASGTRHVGLNALAPDQGHFQAFNSPLSEYAVLGFEYGYSLERPEALVIWEAQFGDFANGAQIVIDQFIAAAEAKWCDPSRLVLLLPQGLEGQGPEHSSARLERYLQLAAGENLRIVQPSTPANYFHLLREQALGHHDCPLVVMSPKKLLRLPEALSPLADFLPGTSFHPVLASAPASGPVETVLLCSGKIAYELEEVRAARGATEVAILRLERLYPLPAAEIARQLRRWPRARLLWVQEEPENMGAWRWLDRQLETIATEAGCLHPRAAYAGRPASPSPAGSFHGAHDDDQRAILEQAFAATRAGSRVA</sequence>
<dbReference type="PANTHER" id="PTHR23152:SF4">
    <property type="entry name" value="2-OXOADIPATE DEHYDROGENASE COMPLEX COMPONENT E1"/>
    <property type="match status" value="1"/>
</dbReference>
<dbReference type="Gene3D" id="3.40.50.12470">
    <property type="match status" value="1"/>
</dbReference>
<dbReference type="PIRSF" id="PIRSF000157">
    <property type="entry name" value="Oxoglu_dh_E1"/>
    <property type="match status" value="1"/>
</dbReference>
<protein>
    <recommendedName>
        <fullName evidence="6">2-oxoglutarate dehydrogenase E1 component</fullName>
        <ecNumber evidence="5">1.2.4.2</ecNumber>
    </recommendedName>
    <alternativeName>
        <fullName evidence="10">Alpha-ketoglutarate dehydrogenase</fullName>
    </alternativeName>
</protein>
<feature type="domain" description="Transketolase-like pyrimidine-binding" evidence="11">
    <location>
        <begin position="536"/>
        <end position="729"/>
    </location>
</feature>
<dbReference type="NCBIfam" id="TIGR00239">
    <property type="entry name" value="2oxo_dh_E1"/>
    <property type="match status" value="1"/>
</dbReference>
<keyword evidence="9" id="KW-0324">Glycolysis</keyword>
<evidence type="ECO:0000256" key="2">
    <source>
        <dbReference type="ARBA" id="ARBA00003906"/>
    </source>
</evidence>
<evidence type="ECO:0000256" key="7">
    <source>
        <dbReference type="ARBA" id="ARBA00023002"/>
    </source>
</evidence>
<dbReference type="InterPro" id="IPR042179">
    <property type="entry name" value="KGD_C_sf"/>
</dbReference>
<evidence type="ECO:0000256" key="4">
    <source>
        <dbReference type="ARBA" id="ARBA00011301"/>
    </source>
</evidence>